<proteinExistence type="predicted"/>
<organism evidence="2 3">
    <name type="scientific">Actinokineospora iranica</name>
    <dbReference type="NCBI Taxonomy" id="1271860"/>
    <lineage>
        <taxon>Bacteria</taxon>
        <taxon>Bacillati</taxon>
        <taxon>Actinomycetota</taxon>
        <taxon>Actinomycetes</taxon>
        <taxon>Pseudonocardiales</taxon>
        <taxon>Pseudonocardiaceae</taxon>
        <taxon>Actinokineospora</taxon>
    </lineage>
</organism>
<dbReference type="Proteomes" id="UP000199501">
    <property type="component" value="Unassembled WGS sequence"/>
</dbReference>
<dbReference type="InterPro" id="IPR001279">
    <property type="entry name" value="Metallo-B-lactamas"/>
</dbReference>
<accession>A0A1G6IRR7</accession>
<evidence type="ECO:0000313" key="2">
    <source>
        <dbReference type="EMBL" id="SDC08436.1"/>
    </source>
</evidence>
<dbReference type="InterPro" id="IPR050855">
    <property type="entry name" value="NDM-1-like"/>
</dbReference>
<dbReference type="RefSeq" id="WP_228771247.1">
    <property type="nucleotide sequence ID" value="NZ_FMZZ01000001.1"/>
</dbReference>
<protein>
    <submittedName>
        <fullName evidence="2">Glyoxylase, beta-lactamase superfamily II</fullName>
    </submittedName>
</protein>
<keyword evidence="3" id="KW-1185">Reference proteome</keyword>
<gene>
    <name evidence="2" type="ORF">SAMN05216174_10147</name>
</gene>
<dbReference type="SMART" id="SM00849">
    <property type="entry name" value="Lactamase_B"/>
    <property type="match status" value="1"/>
</dbReference>
<dbReference type="Gene3D" id="3.60.15.10">
    <property type="entry name" value="Ribonuclease Z/Hydroxyacylglutathione hydrolase-like"/>
    <property type="match status" value="1"/>
</dbReference>
<name>A0A1G6IRR7_9PSEU</name>
<sequence>MRITERLTMLRFPVGQAYLWRDGASLTLIDTGAAGSGAAIAAAVRETGLDTAAITRVVLTHGHEDHTGGAADVRSWHGAPVHAHHRDAPIVRGETRHGDPVLTTPWEQDLYDRIVPGVPAAPPCPVDRELHGGDTLDFGGGAHVIEVPGHTDGSIAIHLPAHGVLFCGDTIARADGQVILGVFNLDPDRAADSMRRQAALDVDIACFGHGDPLVGDAATALRAAAAHL</sequence>
<dbReference type="PANTHER" id="PTHR42951">
    <property type="entry name" value="METALLO-BETA-LACTAMASE DOMAIN-CONTAINING"/>
    <property type="match status" value="1"/>
</dbReference>
<dbReference type="InterPro" id="IPR036866">
    <property type="entry name" value="RibonucZ/Hydroxyglut_hydro"/>
</dbReference>
<dbReference type="EMBL" id="FMZZ01000001">
    <property type="protein sequence ID" value="SDC08436.1"/>
    <property type="molecule type" value="Genomic_DNA"/>
</dbReference>
<reference evidence="3" key="1">
    <citation type="submission" date="2016-10" db="EMBL/GenBank/DDBJ databases">
        <authorList>
            <person name="Varghese N."/>
            <person name="Submissions S."/>
        </authorList>
    </citation>
    <scope>NUCLEOTIDE SEQUENCE [LARGE SCALE GENOMIC DNA]</scope>
    <source>
        <strain evidence="3">IBRC-M 10403</strain>
    </source>
</reference>
<dbReference type="STRING" id="1271860.SAMN05216174_10147"/>
<dbReference type="PANTHER" id="PTHR42951:SF17">
    <property type="entry name" value="METALLO-BETA-LACTAMASE DOMAIN-CONTAINING PROTEIN"/>
    <property type="match status" value="1"/>
</dbReference>
<dbReference type="Pfam" id="PF00753">
    <property type="entry name" value="Lactamase_B"/>
    <property type="match status" value="1"/>
</dbReference>
<dbReference type="CDD" id="cd07721">
    <property type="entry name" value="yflN-like_MBL-fold"/>
    <property type="match status" value="1"/>
</dbReference>
<feature type="domain" description="Metallo-beta-lactamase" evidence="1">
    <location>
        <begin position="14"/>
        <end position="209"/>
    </location>
</feature>
<dbReference type="AlphaFoldDB" id="A0A1G6IRR7"/>
<evidence type="ECO:0000313" key="3">
    <source>
        <dbReference type="Proteomes" id="UP000199501"/>
    </source>
</evidence>
<dbReference type="SUPFAM" id="SSF56281">
    <property type="entry name" value="Metallo-hydrolase/oxidoreductase"/>
    <property type="match status" value="1"/>
</dbReference>
<evidence type="ECO:0000259" key="1">
    <source>
        <dbReference type="SMART" id="SM00849"/>
    </source>
</evidence>